<evidence type="ECO:0000313" key="6">
    <source>
        <dbReference type="Proteomes" id="UP001064262"/>
    </source>
</evidence>
<proteinExistence type="predicted"/>
<dbReference type="SUPFAM" id="SSF46785">
    <property type="entry name" value="Winged helix' DNA-binding domain"/>
    <property type="match status" value="1"/>
</dbReference>
<evidence type="ECO:0000313" key="5">
    <source>
        <dbReference type="EMBL" id="MCU5779697.1"/>
    </source>
</evidence>
<organism evidence="5 6">
    <name type="scientific">Winslowiella arboricola</name>
    <dbReference type="NCBI Taxonomy" id="2978220"/>
    <lineage>
        <taxon>Bacteria</taxon>
        <taxon>Pseudomonadati</taxon>
        <taxon>Pseudomonadota</taxon>
        <taxon>Gammaproteobacteria</taxon>
        <taxon>Enterobacterales</taxon>
        <taxon>Erwiniaceae</taxon>
        <taxon>Winslowiella</taxon>
    </lineage>
</organism>
<dbReference type="PANTHER" id="PTHR33204">
    <property type="entry name" value="TRANSCRIPTIONAL REGULATOR, MARR FAMILY"/>
    <property type="match status" value="1"/>
</dbReference>
<keyword evidence="1" id="KW-0805">Transcription regulation</keyword>
<dbReference type="Gene3D" id="1.10.10.10">
    <property type="entry name" value="Winged helix-like DNA-binding domain superfamily/Winged helix DNA-binding domain"/>
    <property type="match status" value="1"/>
</dbReference>
<name>A0A9J6PN11_9GAMM</name>
<dbReference type="Proteomes" id="UP001064262">
    <property type="component" value="Unassembled WGS sequence"/>
</dbReference>
<comment type="caution">
    <text evidence="5">The sequence shown here is derived from an EMBL/GenBank/DDBJ whole genome shotgun (WGS) entry which is preliminary data.</text>
</comment>
<evidence type="ECO:0000256" key="3">
    <source>
        <dbReference type="ARBA" id="ARBA00023163"/>
    </source>
</evidence>
<evidence type="ECO:0000259" key="4">
    <source>
        <dbReference type="PROSITE" id="PS51118"/>
    </source>
</evidence>
<dbReference type="Pfam" id="PF01638">
    <property type="entry name" value="HxlR"/>
    <property type="match status" value="1"/>
</dbReference>
<sequence length="133" mass="15297">MANVMIRQLKPMFSENDHNNCPAVMQLLDRVGNKWTIIVMGILTEGPMRFNAIQRSIEGLSHRVLTLTLRGLERDGLVERRAFPTIPPKVEYELTLLGISLIGPVEYLMAWVRDHRLAIDEARDVFDRRNNAE</sequence>
<gene>
    <name evidence="5" type="ORF">N5923_19600</name>
</gene>
<reference evidence="5" key="1">
    <citation type="submission" date="2022-09" db="EMBL/GenBank/DDBJ databases">
        <title>Winslowiella arboricola sp. nov., isolated from bleeding cankers on broadleaf hosts.</title>
        <authorList>
            <person name="Brady C."/>
            <person name="Kaur S."/>
            <person name="Crampton B."/>
            <person name="Maddock D."/>
            <person name="Arnold D."/>
            <person name="Denman S."/>
        </authorList>
    </citation>
    <scope>NUCLEOTIDE SEQUENCE</scope>
    <source>
        <strain evidence="5">BAC 15a-03b</strain>
    </source>
</reference>
<dbReference type="InterPro" id="IPR036388">
    <property type="entry name" value="WH-like_DNA-bd_sf"/>
</dbReference>
<dbReference type="PANTHER" id="PTHR33204:SF39">
    <property type="entry name" value="TRANSCRIPTIONAL REGULATORY PROTEIN"/>
    <property type="match status" value="1"/>
</dbReference>
<keyword evidence="2" id="KW-0238">DNA-binding</keyword>
<dbReference type="GO" id="GO:0003677">
    <property type="term" value="F:DNA binding"/>
    <property type="evidence" value="ECO:0007669"/>
    <property type="project" value="UniProtKB-KW"/>
</dbReference>
<evidence type="ECO:0000256" key="2">
    <source>
        <dbReference type="ARBA" id="ARBA00023125"/>
    </source>
</evidence>
<dbReference type="InterPro" id="IPR002577">
    <property type="entry name" value="HTH_HxlR"/>
</dbReference>
<accession>A0A9J6PN11</accession>
<dbReference type="AlphaFoldDB" id="A0A9J6PN11"/>
<dbReference type="RefSeq" id="WP_267144697.1">
    <property type="nucleotide sequence ID" value="NZ_JAODIL010000082.1"/>
</dbReference>
<protein>
    <submittedName>
        <fullName evidence="5">Helix-turn-helix transcriptional regulator</fullName>
    </submittedName>
</protein>
<evidence type="ECO:0000256" key="1">
    <source>
        <dbReference type="ARBA" id="ARBA00023015"/>
    </source>
</evidence>
<keyword evidence="6" id="KW-1185">Reference proteome</keyword>
<dbReference type="EMBL" id="JAODIM010000043">
    <property type="protein sequence ID" value="MCU5779697.1"/>
    <property type="molecule type" value="Genomic_DNA"/>
</dbReference>
<dbReference type="PROSITE" id="PS51118">
    <property type="entry name" value="HTH_HXLR"/>
    <property type="match status" value="1"/>
</dbReference>
<feature type="domain" description="HTH hxlR-type" evidence="4">
    <location>
        <begin position="21"/>
        <end position="120"/>
    </location>
</feature>
<keyword evidence="3" id="KW-0804">Transcription</keyword>
<dbReference type="InterPro" id="IPR036390">
    <property type="entry name" value="WH_DNA-bd_sf"/>
</dbReference>